<proteinExistence type="predicted"/>
<evidence type="ECO:0000313" key="1">
    <source>
        <dbReference type="EMBL" id="PWQ95748.1"/>
    </source>
</evidence>
<keyword evidence="2" id="KW-1185">Reference proteome</keyword>
<dbReference type="InterPro" id="IPR021295">
    <property type="entry name" value="DUF2867"/>
</dbReference>
<name>A0A317CB18_9GAMM</name>
<dbReference type="Proteomes" id="UP000245506">
    <property type="component" value="Unassembled WGS sequence"/>
</dbReference>
<accession>A0A317CB18</accession>
<comment type="caution">
    <text evidence="1">The sequence shown here is derived from an EMBL/GenBank/DDBJ whole genome shotgun (WGS) entry which is preliminary data.</text>
</comment>
<organism evidence="1 2">
    <name type="scientific">Leucothrix arctica</name>
    <dbReference type="NCBI Taxonomy" id="1481894"/>
    <lineage>
        <taxon>Bacteria</taxon>
        <taxon>Pseudomonadati</taxon>
        <taxon>Pseudomonadota</taxon>
        <taxon>Gammaproteobacteria</taxon>
        <taxon>Thiotrichales</taxon>
        <taxon>Thiotrichaceae</taxon>
        <taxon>Leucothrix</taxon>
    </lineage>
</organism>
<dbReference type="Pfam" id="PF11066">
    <property type="entry name" value="DUF2867"/>
    <property type="match status" value="1"/>
</dbReference>
<dbReference type="OrthoDB" id="7058586at2"/>
<sequence length="166" mass="18309">MSEIPNNSKISSHVDGAYFADCHATVIPYENQSALDTFLQQAREMPGWINALMSLRNKAVSRLGLKNLGSFADVEQGKASADYKVGDRVGIFTLYENTHHEVILEDQDKHLGVRLSFFIEPEAGGTAKVHATTVVHVNNTLGKVYMFFVAPVHKVIVPATLKRLNA</sequence>
<protein>
    <submittedName>
        <fullName evidence="1">DUF2867 domain-containing protein</fullName>
    </submittedName>
</protein>
<gene>
    <name evidence="1" type="ORF">DKT75_11990</name>
</gene>
<dbReference type="AlphaFoldDB" id="A0A317CB18"/>
<dbReference type="EMBL" id="QGKL01000032">
    <property type="protein sequence ID" value="PWQ95748.1"/>
    <property type="molecule type" value="Genomic_DNA"/>
</dbReference>
<evidence type="ECO:0000313" key="2">
    <source>
        <dbReference type="Proteomes" id="UP000245506"/>
    </source>
</evidence>
<dbReference type="RefSeq" id="WP_109823676.1">
    <property type="nucleotide sequence ID" value="NZ_QGKL01000032.1"/>
</dbReference>
<reference evidence="1 2" key="1">
    <citation type="submission" date="2018-05" db="EMBL/GenBank/DDBJ databases">
        <title>Leucothrix arctica sp. nov., isolated from Arctic seawater.</title>
        <authorList>
            <person name="Choi A."/>
            <person name="Baek K."/>
        </authorList>
    </citation>
    <scope>NUCLEOTIDE SEQUENCE [LARGE SCALE GENOMIC DNA]</scope>
    <source>
        <strain evidence="1 2">IMCC9719</strain>
    </source>
</reference>